<feature type="region of interest" description="Disordered" evidence="1">
    <location>
        <begin position="420"/>
        <end position="452"/>
    </location>
</feature>
<organism evidence="2 3">
    <name type="scientific">Pycnococcus provasolii</name>
    <dbReference type="NCBI Taxonomy" id="41880"/>
    <lineage>
        <taxon>Eukaryota</taxon>
        <taxon>Viridiplantae</taxon>
        <taxon>Chlorophyta</taxon>
        <taxon>Pseudoscourfieldiophyceae</taxon>
        <taxon>Pseudoscourfieldiales</taxon>
        <taxon>Pycnococcaceae</taxon>
        <taxon>Pycnococcus</taxon>
    </lineage>
</organism>
<dbReference type="InterPro" id="IPR024047">
    <property type="entry name" value="MM3350-like_sf"/>
</dbReference>
<feature type="compositionally biased region" description="Polar residues" evidence="1">
    <location>
        <begin position="17"/>
        <end position="27"/>
    </location>
</feature>
<dbReference type="EMBL" id="BNJQ01000011">
    <property type="protein sequence ID" value="GHP05911.1"/>
    <property type="molecule type" value="Genomic_DNA"/>
</dbReference>
<feature type="region of interest" description="Disordered" evidence="1">
    <location>
        <begin position="1"/>
        <end position="34"/>
    </location>
</feature>
<sequence length="541" mass="60339">MVKNRIPIPSLRMKTNRLGSHHSTNQPRRPLPFGPFDLPNEFVQTFQFPFRLNMPSSPPPEHALPPSSRPHVHVLHVLRDEKVNSSASSSYSDKQIVKQLGPFLPKEAQAVPAASILLIAESHTIVDLVDHVLKTPYVKNQRYGHFEEDANSHMWNFVFPPREGEHKVTRIEGPQFLDEEARRTARTLASLNLAEGDEFKLTYDYGTTTVVKLRLEKMRELANNEQVQNFPRIGDVAAQPPPAKKLKMSVAATVAERLAELGPEEDKRAWRFTWGCPDLWIRENGNLLAGSTYGGEPWKRRGIAAVGDPVKLGESQYREFDVTFPLPTPYCDMYKPFAIGVCGLGEGSGRASRFKDSSVDHGGTFANVYMSVALKHEERATSDGKEEEVTTCHLVFRSNDAALFDGQAFNGVKEHCVSFPLDSKDQPDSNGGEESEDEDSDESDDDESANGFTSSSKLITIRVGVCVSLSAENDGHVFWTYNGRTLPFMLTGMRSVWNENLQVCVQAKSRTTYLTIDNPSVPPSASGSNLSWRKSRVVFKV</sequence>
<dbReference type="AlphaFoldDB" id="A0A830HK18"/>
<dbReference type="Proteomes" id="UP000660262">
    <property type="component" value="Unassembled WGS sequence"/>
</dbReference>
<keyword evidence="3" id="KW-1185">Reference proteome</keyword>
<proteinExistence type="predicted"/>
<reference evidence="2" key="1">
    <citation type="submission" date="2020-10" db="EMBL/GenBank/DDBJ databases">
        <title>Unveiling of a novel bifunctional photoreceptor, Dualchrome1, isolated from a cosmopolitan green alga.</title>
        <authorList>
            <person name="Suzuki S."/>
            <person name="Kawachi M."/>
        </authorList>
    </citation>
    <scope>NUCLEOTIDE SEQUENCE</scope>
    <source>
        <strain evidence="2">NIES 2893</strain>
    </source>
</reference>
<protein>
    <submittedName>
        <fullName evidence="2">Uncharacterized protein</fullName>
    </submittedName>
</protein>
<evidence type="ECO:0000256" key="1">
    <source>
        <dbReference type="SAM" id="MobiDB-lite"/>
    </source>
</evidence>
<evidence type="ECO:0000313" key="2">
    <source>
        <dbReference type="EMBL" id="GHP05911.1"/>
    </source>
</evidence>
<dbReference type="SUPFAM" id="SSF159941">
    <property type="entry name" value="MM3350-like"/>
    <property type="match status" value="1"/>
</dbReference>
<comment type="caution">
    <text evidence="2">The sequence shown here is derived from an EMBL/GenBank/DDBJ whole genome shotgun (WGS) entry which is preliminary data.</text>
</comment>
<evidence type="ECO:0000313" key="3">
    <source>
        <dbReference type="Proteomes" id="UP000660262"/>
    </source>
</evidence>
<name>A0A830HK18_9CHLO</name>
<feature type="compositionally biased region" description="Acidic residues" evidence="1">
    <location>
        <begin position="431"/>
        <end position="448"/>
    </location>
</feature>
<accession>A0A830HK18</accession>
<gene>
    <name evidence="2" type="ORF">PPROV_000465800</name>
</gene>